<name>A0ABT1XFW2_9BURK</name>
<feature type="domain" description="DUF1653" evidence="1">
    <location>
        <begin position="16"/>
        <end position="76"/>
    </location>
</feature>
<dbReference type="InterPro" id="IPR023387">
    <property type="entry name" value="DUF1653-like_dom"/>
</dbReference>
<sequence>MSHVPEQAPSVKPGERYRHYKGGLYEVICQAVQESDLSPVVVYRPLSGDTHSAWTRPMDVFFEMVQVGERMTQRFTRVDSDN</sequence>
<organism evidence="2 3">
    <name type="scientific">Limnobacter parvus</name>
    <dbReference type="NCBI Taxonomy" id="2939690"/>
    <lineage>
        <taxon>Bacteria</taxon>
        <taxon>Pseudomonadati</taxon>
        <taxon>Pseudomonadota</taxon>
        <taxon>Betaproteobacteria</taxon>
        <taxon>Burkholderiales</taxon>
        <taxon>Burkholderiaceae</taxon>
        <taxon>Limnobacter</taxon>
    </lineage>
</organism>
<dbReference type="Gene3D" id="2.30.30.320">
    <property type="entry name" value="DUF1653-like domain"/>
    <property type="match status" value="1"/>
</dbReference>
<protein>
    <submittedName>
        <fullName evidence="2">DUF1653 domain-containing protein</fullName>
    </submittedName>
</protein>
<keyword evidence="3" id="KW-1185">Reference proteome</keyword>
<dbReference type="Proteomes" id="UP001165267">
    <property type="component" value="Unassembled WGS sequence"/>
</dbReference>
<dbReference type="InterPro" id="IPR037135">
    <property type="entry name" value="DUF1653-like_dom_sf"/>
</dbReference>
<reference evidence="2" key="1">
    <citation type="submission" date="2022-07" db="EMBL/GenBank/DDBJ databases">
        <authorList>
            <person name="Xamxidin M."/>
        </authorList>
    </citation>
    <scope>NUCLEOTIDE SEQUENCE</scope>
    <source>
        <strain evidence="2">YS8-69</strain>
    </source>
</reference>
<dbReference type="Pfam" id="PF07866">
    <property type="entry name" value="DUF1653"/>
    <property type="match status" value="1"/>
</dbReference>
<evidence type="ECO:0000313" key="3">
    <source>
        <dbReference type="Proteomes" id="UP001165267"/>
    </source>
</evidence>
<accession>A0ABT1XFW2</accession>
<comment type="caution">
    <text evidence="2">The sequence shown here is derived from an EMBL/GenBank/DDBJ whole genome shotgun (WGS) entry which is preliminary data.</text>
</comment>
<evidence type="ECO:0000259" key="1">
    <source>
        <dbReference type="Pfam" id="PF07866"/>
    </source>
</evidence>
<gene>
    <name evidence="2" type="ORF">NSP04_05785</name>
</gene>
<dbReference type="EMBL" id="JANKHG010000016">
    <property type="protein sequence ID" value="MCR2746151.1"/>
    <property type="molecule type" value="Genomic_DNA"/>
</dbReference>
<proteinExistence type="predicted"/>
<evidence type="ECO:0000313" key="2">
    <source>
        <dbReference type="EMBL" id="MCR2746151.1"/>
    </source>
</evidence>
<dbReference type="RefSeq" id="WP_257511395.1">
    <property type="nucleotide sequence ID" value="NZ_JANKHG010000016.1"/>
</dbReference>